<dbReference type="EMBL" id="PJNE01000001">
    <property type="protein sequence ID" value="PKW25722.1"/>
    <property type="molecule type" value="Genomic_DNA"/>
</dbReference>
<accession>A0A2N3YFT7</accession>
<dbReference type="OrthoDB" id="5140387at2"/>
<evidence type="ECO:0000313" key="2">
    <source>
        <dbReference type="Proteomes" id="UP000233781"/>
    </source>
</evidence>
<protein>
    <submittedName>
        <fullName evidence="1">Uncharacterized protein</fullName>
    </submittedName>
</protein>
<name>A0A2N3YFT7_9MICO</name>
<comment type="caution">
    <text evidence="1">The sequence shown here is derived from an EMBL/GenBank/DDBJ whole genome shotgun (WGS) entry which is preliminary data.</text>
</comment>
<organism evidence="1 2">
    <name type="scientific">Phycicoccus duodecadis</name>
    <dbReference type="NCBI Taxonomy" id="173053"/>
    <lineage>
        <taxon>Bacteria</taxon>
        <taxon>Bacillati</taxon>
        <taxon>Actinomycetota</taxon>
        <taxon>Actinomycetes</taxon>
        <taxon>Micrococcales</taxon>
        <taxon>Intrasporangiaceae</taxon>
        <taxon>Phycicoccus</taxon>
    </lineage>
</organism>
<keyword evidence="2" id="KW-1185">Reference proteome</keyword>
<reference evidence="1 2" key="1">
    <citation type="submission" date="2017-12" db="EMBL/GenBank/DDBJ databases">
        <title>Sequencing the genomes of 1000 Actinobacteria strains.</title>
        <authorList>
            <person name="Klenk H.-P."/>
        </authorList>
    </citation>
    <scope>NUCLEOTIDE SEQUENCE [LARGE SCALE GENOMIC DNA]</scope>
    <source>
        <strain evidence="1 2">DSM 12806</strain>
    </source>
</reference>
<evidence type="ECO:0000313" key="1">
    <source>
        <dbReference type="EMBL" id="PKW25722.1"/>
    </source>
</evidence>
<proteinExistence type="predicted"/>
<gene>
    <name evidence="1" type="ORF">ATL31_0521</name>
</gene>
<sequence length="255" mass="27312">MFHQSNDQDLVQVLITPRSSDGFPSSDEPVWATPEKAGEGGGTYRLVHPALDVPLTLDDVVTCRLDGHGRLRVVGVETPARRMHTGVVVAPGTDPDDVTSLAAGWSERWGSLSWIVGDLVLTAWPTDMDVDAVDAVLVTDVDSRDGWEVIGLAEPHERTTGALRGLVDFELDVTAPPGHEDGYWAAEDPEWARLGVTSPDVIAAIQSLAASHPRVVPAIRAGLHRDVLTLLRRLSTRDATTLAPLSGPLFTPTGS</sequence>
<dbReference type="AlphaFoldDB" id="A0A2N3YFT7"/>
<dbReference type="RefSeq" id="WP_101394407.1">
    <property type="nucleotide sequence ID" value="NZ_PJNE01000001.1"/>
</dbReference>
<dbReference type="Proteomes" id="UP000233781">
    <property type="component" value="Unassembled WGS sequence"/>
</dbReference>